<dbReference type="CDD" id="cd12148">
    <property type="entry name" value="fungal_TF_MHR"/>
    <property type="match status" value="1"/>
</dbReference>
<name>A0A225AWW6_TALAT</name>
<dbReference type="PROSITE" id="PS00463">
    <property type="entry name" value="ZN2_CY6_FUNGAL_1"/>
    <property type="match status" value="1"/>
</dbReference>
<keyword evidence="4" id="KW-0804">Transcription</keyword>
<feature type="compositionally biased region" description="Polar residues" evidence="6">
    <location>
        <begin position="92"/>
        <end position="105"/>
    </location>
</feature>
<dbReference type="InterPro" id="IPR050797">
    <property type="entry name" value="Carb_Metab_Trans_Reg"/>
</dbReference>
<dbReference type="Pfam" id="PF04082">
    <property type="entry name" value="Fungal_trans"/>
    <property type="match status" value="1"/>
</dbReference>
<dbReference type="EMBL" id="LFMY01000001">
    <property type="protein sequence ID" value="OKL64103.1"/>
    <property type="molecule type" value="Genomic_DNA"/>
</dbReference>
<accession>A0A225AWW6</accession>
<feature type="region of interest" description="Disordered" evidence="6">
    <location>
        <begin position="1"/>
        <end position="26"/>
    </location>
</feature>
<dbReference type="STRING" id="1441469.A0A225AWW6"/>
<gene>
    <name evidence="8" type="ORF">UA08_01049</name>
</gene>
<dbReference type="OrthoDB" id="3034343at2759"/>
<dbReference type="GeneID" id="31000804"/>
<dbReference type="InterPro" id="IPR036864">
    <property type="entry name" value="Zn2-C6_fun-type_DNA-bd_sf"/>
</dbReference>
<dbReference type="PANTHER" id="PTHR31668:SF10">
    <property type="entry name" value="ZN(II)2CYS6 TRANSCRIPTION FACTOR (EUROFUNG)"/>
    <property type="match status" value="1"/>
</dbReference>
<evidence type="ECO:0000256" key="5">
    <source>
        <dbReference type="ARBA" id="ARBA00023242"/>
    </source>
</evidence>
<comment type="caution">
    <text evidence="8">The sequence shown here is derived from an EMBL/GenBank/DDBJ whole genome shotgun (WGS) entry which is preliminary data.</text>
</comment>
<keyword evidence="2" id="KW-0805">Transcription regulation</keyword>
<evidence type="ECO:0000259" key="7">
    <source>
        <dbReference type="PROSITE" id="PS50048"/>
    </source>
</evidence>
<dbReference type="SMART" id="SM00906">
    <property type="entry name" value="Fungal_trans"/>
    <property type="match status" value="1"/>
</dbReference>
<keyword evidence="1" id="KW-0479">Metal-binding</keyword>
<evidence type="ECO:0000256" key="1">
    <source>
        <dbReference type="ARBA" id="ARBA00022723"/>
    </source>
</evidence>
<evidence type="ECO:0000256" key="3">
    <source>
        <dbReference type="ARBA" id="ARBA00023125"/>
    </source>
</evidence>
<feature type="compositionally biased region" description="Polar residues" evidence="6">
    <location>
        <begin position="134"/>
        <end position="149"/>
    </location>
</feature>
<feature type="domain" description="Zn(2)-C6 fungal-type" evidence="7">
    <location>
        <begin position="34"/>
        <end position="66"/>
    </location>
</feature>
<keyword evidence="9" id="KW-1185">Reference proteome</keyword>
<evidence type="ECO:0000256" key="2">
    <source>
        <dbReference type="ARBA" id="ARBA00023015"/>
    </source>
</evidence>
<dbReference type="GO" id="GO:0000981">
    <property type="term" value="F:DNA-binding transcription factor activity, RNA polymerase II-specific"/>
    <property type="evidence" value="ECO:0007669"/>
    <property type="project" value="InterPro"/>
</dbReference>
<dbReference type="Gene3D" id="4.10.240.10">
    <property type="entry name" value="Zn(2)-C6 fungal-type DNA-binding domain"/>
    <property type="match status" value="1"/>
</dbReference>
<dbReference type="GO" id="GO:0008270">
    <property type="term" value="F:zinc ion binding"/>
    <property type="evidence" value="ECO:0007669"/>
    <property type="project" value="InterPro"/>
</dbReference>
<dbReference type="SUPFAM" id="SSF57701">
    <property type="entry name" value="Zn2/Cys6 DNA-binding domain"/>
    <property type="match status" value="1"/>
</dbReference>
<sequence length="645" mass="70555">MHGFWNSSESQMEPGSIQRPAGIGRPYRSHLHPACLPCKRRKSRCRTRDSSASCLMCQVHGTSCVFPQLDYRSAQREVMLSSPRRLAAKPRNATTTGSPSHSAQVLLSPDVNRQIRARHSNSHSHSPGSPARGNPQTSYTQILGTGTEETPSNLRSIVAETGENSSHIISPAVVADSEFLESYLSTIPDARRTSLIRTNVASNRPVRPVLFNTVSRRPLGVSSSQSIPAAKSLLSNLYANALIYWNNSPALSALRSPDIRYIWNQANEALHSELFLSPGISTVMAIILNVCGRPSTSIFGNGGMVGTAVALSNALGLNRDPSNWNISPLEKKFRIRIWWLVVLHDRWCSLAYGTPLQIHRAQYDVAFPVIDDLCTPDSTPAQVAAASVFVALTTLTEVLAQYLEHVYNVSSSGEFPFSKMSAMDLERALSAWEESLSDGIRRIVVRGTNLNAPGAANFRLAYLAVKLLLRRLQLDADRPAATTIENYDEDGTGSPFYIQAQRAAEEIVHLMQELDESHFRGFWIPVNALCLTSATTFLLRTALRKRSSATSVNAPLNISRDMIQVLRSHRQRFAWDLADDCLAACGELVDKITCYPEMSTGGGGGGGDIASDSILPCFQENGDISQSVLDELFVDFPGLADTIGI</sequence>
<dbReference type="PROSITE" id="PS50048">
    <property type="entry name" value="ZN2_CY6_FUNGAL_2"/>
    <property type="match status" value="1"/>
</dbReference>
<evidence type="ECO:0000313" key="9">
    <source>
        <dbReference type="Proteomes" id="UP000214365"/>
    </source>
</evidence>
<feature type="region of interest" description="Disordered" evidence="6">
    <location>
        <begin position="82"/>
        <end position="149"/>
    </location>
</feature>
<dbReference type="InterPro" id="IPR001138">
    <property type="entry name" value="Zn2Cys6_DnaBD"/>
</dbReference>
<protein>
    <recommendedName>
        <fullName evidence="7">Zn(2)-C6 fungal-type domain-containing protein</fullName>
    </recommendedName>
</protein>
<organism evidence="8 9">
    <name type="scientific">Talaromyces atroroseus</name>
    <dbReference type="NCBI Taxonomy" id="1441469"/>
    <lineage>
        <taxon>Eukaryota</taxon>
        <taxon>Fungi</taxon>
        <taxon>Dikarya</taxon>
        <taxon>Ascomycota</taxon>
        <taxon>Pezizomycotina</taxon>
        <taxon>Eurotiomycetes</taxon>
        <taxon>Eurotiomycetidae</taxon>
        <taxon>Eurotiales</taxon>
        <taxon>Trichocomaceae</taxon>
        <taxon>Talaromyces</taxon>
        <taxon>Talaromyces sect. Trachyspermi</taxon>
    </lineage>
</organism>
<dbReference type="InterPro" id="IPR007219">
    <property type="entry name" value="XnlR_reg_dom"/>
</dbReference>
<reference evidence="8 9" key="1">
    <citation type="submission" date="2015-06" db="EMBL/GenBank/DDBJ databases">
        <title>Talaromyces atroroseus IBT 11181 draft genome.</title>
        <authorList>
            <person name="Rasmussen K.B."/>
            <person name="Rasmussen S."/>
            <person name="Petersen B."/>
            <person name="Sicheritz-Ponten T."/>
            <person name="Mortensen U.H."/>
            <person name="Thrane U."/>
        </authorList>
    </citation>
    <scope>NUCLEOTIDE SEQUENCE [LARGE SCALE GENOMIC DNA]</scope>
    <source>
        <strain evidence="8 9">IBT 11181</strain>
    </source>
</reference>
<dbReference type="PANTHER" id="PTHR31668">
    <property type="entry name" value="GLUCOSE TRANSPORT TRANSCRIPTION REGULATOR RGT1-RELATED-RELATED"/>
    <property type="match status" value="1"/>
</dbReference>
<feature type="compositionally biased region" description="Polar residues" evidence="6">
    <location>
        <begin position="1"/>
        <end position="13"/>
    </location>
</feature>
<evidence type="ECO:0000256" key="6">
    <source>
        <dbReference type="SAM" id="MobiDB-lite"/>
    </source>
</evidence>
<proteinExistence type="predicted"/>
<keyword evidence="3" id="KW-0238">DNA-binding</keyword>
<dbReference type="GO" id="GO:0006351">
    <property type="term" value="P:DNA-templated transcription"/>
    <property type="evidence" value="ECO:0007669"/>
    <property type="project" value="InterPro"/>
</dbReference>
<dbReference type="AlphaFoldDB" id="A0A225AWW6"/>
<dbReference type="GO" id="GO:0005634">
    <property type="term" value="C:nucleus"/>
    <property type="evidence" value="ECO:0007669"/>
    <property type="project" value="TreeGrafter"/>
</dbReference>
<dbReference type="GO" id="GO:0003677">
    <property type="term" value="F:DNA binding"/>
    <property type="evidence" value="ECO:0007669"/>
    <property type="project" value="UniProtKB-KW"/>
</dbReference>
<dbReference type="GO" id="GO:0001080">
    <property type="term" value="P:nitrogen catabolite activation of transcription from RNA polymerase II promoter"/>
    <property type="evidence" value="ECO:0007669"/>
    <property type="project" value="TreeGrafter"/>
</dbReference>
<dbReference type="CDD" id="cd00067">
    <property type="entry name" value="GAL4"/>
    <property type="match status" value="1"/>
</dbReference>
<keyword evidence="5" id="KW-0539">Nucleus</keyword>
<evidence type="ECO:0000256" key="4">
    <source>
        <dbReference type="ARBA" id="ARBA00023163"/>
    </source>
</evidence>
<evidence type="ECO:0000313" key="8">
    <source>
        <dbReference type="EMBL" id="OKL64103.1"/>
    </source>
</evidence>
<dbReference type="RefSeq" id="XP_020124224.1">
    <property type="nucleotide sequence ID" value="XM_020259793.1"/>
</dbReference>
<dbReference type="Proteomes" id="UP000214365">
    <property type="component" value="Unassembled WGS sequence"/>
</dbReference>